<dbReference type="Proteomes" id="UP000251314">
    <property type="component" value="Unassembled WGS sequence"/>
</dbReference>
<name>A0A329RZT9_9STRA</name>
<dbReference type="EMBL" id="RCML01004563">
    <property type="protein sequence ID" value="KAG2947648.1"/>
    <property type="molecule type" value="Genomic_DNA"/>
</dbReference>
<keyword evidence="9" id="KW-1185">Reference proteome</keyword>
<dbReference type="EMBL" id="RCMV01004664">
    <property type="protein sequence ID" value="KAG3193795.1"/>
    <property type="molecule type" value="Genomic_DNA"/>
</dbReference>
<dbReference type="Proteomes" id="UP000736787">
    <property type="component" value="Unassembled WGS sequence"/>
</dbReference>
<reference evidence="5" key="2">
    <citation type="submission" date="2018-05" db="EMBL/GenBank/DDBJ databases">
        <title>Effector identification in a new, highly contiguous assembly of the strawberry crown rot pathogen Phytophthora cactorum.</title>
        <authorList>
            <person name="Armitage A.D."/>
            <person name="Nellist C.F."/>
            <person name="Bates H."/>
            <person name="Vickerstaff R.J."/>
            <person name="Harrison R.J."/>
        </authorList>
    </citation>
    <scope>NUCLEOTIDE SEQUENCE</scope>
    <source>
        <strain evidence="1">15-7</strain>
        <strain evidence="2">4032</strain>
        <strain evidence="3">4040</strain>
        <strain evidence="4">P415</strain>
        <strain evidence="5">P421</strain>
    </source>
</reference>
<dbReference type="VEuPathDB" id="FungiDB:PC110_g13418"/>
<evidence type="ECO:0000313" key="6">
    <source>
        <dbReference type="EMBL" id="RAW20428.1"/>
    </source>
</evidence>
<sequence length="180" mass="20577">MDTQGLEAQAGELQAQTTVLDEQIATYYYHDSKHLMGDFSGYTYVKALEDTEIGESATATRLLSWLDTKYSSPYGGYRHFFRLSNSTNLLSVKSHADVITQLGLQAPFPPLKDDEKSRETYATLQSLLQARGYDGYRWKEQEIYINCAKLELKFVVINQARIHQDQREAAMQQKIDAVHK</sequence>
<organism evidence="8 9">
    <name type="scientific">Phytophthora cactorum</name>
    <dbReference type="NCBI Taxonomy" id="29920"/>
    <lineage>
        <taxon>Eukaryota</taxon>
        <taxon>Sar</taxon>
        <taxon>Stramenopiles</taxon>
        <taxon>Oomycota</taxon>
        <taxon>Peronosporomycetes</taxon>
        <taxon>Peronosporales</taxon>
        <taxon>Peronosporaceae</taxon>
        <taxon>Phytophthora</taxon>
    </lineage>
</organism>
<dbReference type="EMBL" id="MJFZ01002891">
    <property type="protein sequence ID" value="RAW20428.1"/>
    <property type="molecule type" value="Genomic_DNA"/>
</dbReference>
<dbReference type="EMBL" id="MJFZ01000382">
    <property type="protein sequence ID" value="RAW30223.1"/>
    <property type="molecule type" value="Genomic_DNA"/>
</dbReference>
<dbReference type="Proteomes" id="UP000774804">
    <property type="component" value="Unassembled WGS sequence"/>
</dbReference>
<evidence type="ECO:0000313" key="5">
    <source>
        <dbReference type="EMBL" id="KAG3193795.1"/>
    </source>
</evidence>
<dbReference type="EMBL" id="MJFZ01000382">
    <property type="protein sequence ID" value="RAW30227.1"/>
    <property type="molecule type" value="Genomic_DNA"/>
</dbReference>
<dbReference type="EMBL" id="RCMG01004404">
    <property type="protein sequence ID" value="KAG2794850.1"/>
    <property type="molecule type" value="Genomic_DNA"/>
</dbReference>
<dbReference type="EMBL" id="RCMI01005017">
    <property type="protein sequence ID" value="KAG2866056.1"/>
    <property type="molecule type" value="Genomic_DNA"/>
</dbReference>
<protein>
    <submittedName>
        <fullName evidence="8">Uncharacterized protein</fullName>
    </submittedName>
</protein>
<evidence type="ECO:0000313" key="4">
    <source>
        <dbReference type="EMBL" id="KAG2947648.1"/>
    </source>
</evidence>
<evidence type="ECO:0000313" key="2">
    <source>
        <dbReference type="EMBL" id="KAG2866056.1"/>
    </source>
</evidence>
<evidence type="ECO:0000313" key="1">
    <source>
        <dbReference type="EMBL" id="KAG2794850.1"/>
    </source>
</evidence>
<evidence type="ECO:0000313" key="3">
    <source>
        <dbReference type="EMBL" id="KAG2871683.1"/>
    </source>
</evidence>
<dbReference type="AlphaFoldDB" id="A0A329RZT9"/>
<dbReference type="EMBL" id="RCMK01004379">
    <property type="protein sequence ID" value="KAG2871683.1"/>
    <property type="molecule type" value="Genomic_DNA"/>
</dbReference>
<evidence type="ECO:0000313" key="7">
    <source>
        <dbReference type="EMBL" id="RAW30223.1"/>
    </source>
</evidence>
<accession>A0A329RZT9</accession>
<dbReference type="VEuPathDB" id="FungiDB:PC110_g13413"/>
<reference evidence="8 9" key="1">
    <citation type="submission" date="2018-01" db="EMBL/GenBank/DDBJ databases">
        <title>Draft genome of the strawberry crown rot pathogen Phytophthora cactorum.</title>
        <authorList>
            <person name="Armitage A.D."/>
            <person name="Lysoe E."/>
            <person name="Nellist C.F."/>
            <person name="Harrison R.J."/>
            <person name="Brurberg M.B."/>
        </authorList>
    </citation>
    <scope>NUCLEOTIDE SEQUENCE [LARGE SCALE GENOMIC DNA]</scope>
    <source>
        <strain evidence="8 9">10300</strain>
    </source>
</reference>
<comment type="caution">
    <text evidence="8">The sequence shown here is derived from an EMBL/GenBank/DDBJ whole genome shotgun (WGS) entry which is preliminary data.</text>
</comment>
<gene>
    <name evidence="8" type="ORF">PC110_g13413</name>
    <name evidence="7" type="ORF">PC110_g13418</name>
    <name evidence="6" type="ORF">PC110_g23130</name>
    <name evidence="1" type="ORF">PC113_g25344</name>
    <name evidence="2" type="ORF">PC115_g25500</name>
    <name evidence="3" type="ORF">PC117_g28197</name>
    <name evidence="4" type="ORF">PC118_g25566</name>
    <name evidence="5" type="ORF">PC129_g24981</name>
</gene>
<evidence type="ECO:0000313" key="9">
    <source>
        <dbReference type="Proteomes" id="UP000251314"/>
    </source>
</evidence>
<evidence type="ECO:0000313" key="8">
    <source>
        <dbReference type="EMBL" id="RAW30227.1"/>
    </source>
</evidence>
<dbReference type="Proteomes" id="UP000735874">
    <property type="component" value="Unassembled WGS sequence"/>
</dbReference>
<dbReference type="Proteomes" id="UP000697107">
    <property type="component" value="Unassembled WGS sequence"/>
</dbReference>
<proteinExistence type="predicted"/>
<dbReference type="Proteomes" id="UP000760860">
    <property type="component" value="Unassembled WGS sequence"/>
</dbReference>
<dbReference type="VEuPathDB" id="FungiDB:PC110_g23130"/>